<comment type="caution">
    <text evidence="4">The sequence shown here is derived from an EMBL/GenBank/DDBJ whole genome shotgun (WGS) entry which is preliminary data.</text>
</comment>
<dbReference type="Proteomes" id="UP000618931">
    <property type="component" value="Unassembled WGS sequence"/>
</dbReference>
<protein>
    <submittedName>
        <fullName evidence="4">T9SS type A sorting domain-containing protein</fullName>
    </submittedName>
</protein>
<dbReference type="PANTHER" id="PTHR44103">
    <property type="entry name" value="PROPROTEIN CONVERTASE P"/>
    <property type="match status" value="1"/>
</dbReference>
<dbReference type="InterPro" id="IPR013517">
    <property type="entry name" value="FG-GAP"/>
</dbReference>
<dbReference type="InterPro" id="IPR013783">
    <property type="entry name" value="Ig-like_fold"/>
</dbReference>
<reference evidence="4 5" key="1">
    <citation type="submission" date="2020-11" db="EMBL/GenBank/DDBJ databases">
        <authorList>
            <person name="Kim M.K."/>
        </authorList>
    </citation>
    <scope>NUCLEOTIDE SEQUENCE [LARGE SCALE GENOMIC DNA]</scope>
    <source>
        <strain evidence="4 5">BT662</strain>
    </source>
</reference>
<feature type="chain" id="PRO_5045879017" evidence="2">
    <location>
        <begin position="25"/>
        <end position="859"/>
    </location>
</feature>
<keyword evidence="1 2" id="KW-0732">Signal</keyword>
<proteinExistence type="predicted"/>
<organism evidence="4 5">
    <name type="scientific">Hymenobacter ruricola</name>
    <dbReference type="NCBI Taxonomy" id="2791023"/>
    <lineage>
        <taxon>Bacteria</taxon>
        <taxon>Pseudomonadati</taxon>
        <taxon>Bacteroidota</taxon>
        <taxon>Cytophagia</taxon>
        <taxon>Cytophagales</taxon>
        <taxon>Hymenobacteraceae</taxon>
        <taxon>Hymenobacter</taxon>
    </lineage>
</organism>
<accession>A0ABS0I7F2</accession>
<dbReference type="Pfam" id="PF13517">
    <property type="entry name" value="FG-GAP_3"/>
    <property type="match status" value="3"/>
</dbReference>
<dbReference type="Gene3D" id="2.60.40.10">
    <property type="entry name" value="Immunoglobulins"/>
    <property type="match status" value="1"/>
</dbReference>
<sequence length="859" mass="87208">MKSFLRLTPLALGLLLANAPASHATNPVLTFRGTVTTGDNTAFIDQVQVLTGTTQAAGAVANASFESADPLANGTYGYIPTGAVWTFNGGSGIANTGAGFSPSTPPDGSRVAFLQGATQFQQTLTLAPGTYRVRFSASQRFYPAVTNVQKLDVLIDGISVLAAVQPPSSSVYNTYLTAPFTVVASTPFALTALAPTRNQLGVDRTSDVDLTFTAPTTAAAVLETNIFSSQYGGLLNLKKVPTISGNTATITPARYYKAGEVISVTVPNTVVSAALGQASNNAQVYQFTVATQNNGTGNGTFSGAQNPGVGTNPRGVATADVDGDGRLDIIVASEANVSVFRNTGNSGSPAAPTFAARVVLNLPTNAIAYGMAVGDVNGDGRLDIVTANSGPNNVSVFRNTGTAAGTVSFATSQQYAVGTTPFGVALGDVDADGDLDIVTANFDSNDLTVLQNVLLPAAVQAANGLAVSSTLTATSFITGATVANGNNSAPASVALADFDNDGLLDIAVASSGPNNVNIYRNTTGSPGALAFATRVTSTVGATPYGVVAGDVNADGKVDLVTANRDANSVSVLLNASTGVGSIATSGIELGVGADPISVALGDVNADGYLDIMAANYNNLNGRTVSTILRNAANTGFATAVSTTYATANSGPRNIVLGDLDGDGDLDFVVASQLPDAVSYRINGTTAAVLPLPVALVSFTAECRGTDVALSWRTASEKNSRGFEVQRAADGQKFTALSFVEGLGTSATGGSYAFTDRSATGAAYYRLRQVDADGTESYSPVATASCGTTGLAPARLTLLPNPAQGRVQVLGATGGTVQLLDLTGRLLRQQPAGETLSLEGLAPGVYLVRNGAQSARLQVQ</sequence>
<keyword evidence="5" id="KW-1185">Reference proteome</keyword>
<evidence type="ECO:0000256" key="2">
    <source>
        <dbReference type="SAM" id="SignalP"/>
    </source>
</evidence>
<feature type="domain" description="SbsA Ig-like" evidence="3">
    <location>
        <begin position="185"/>
        <end position="288"/>
    </location>
</feature>
<gene>
    <name evidence="4" type="ORF">I2H31_17445</name>
</gene>
<evidence type="ECO:0000313" key="5">
    <source>
        <dbReference type="Proteomes" id="UP000618931"/>
    </source>
</evidence>
<evidence type="ECO:0000259" key="3">
    <source>
        <dbReference type="Pfam" id="PF13205"/>
    </source>
</evidence>
<dbReference type="SUPFAM" id="SSF69318">
    <property type="entry name" value="Integrin alpha N-terminal domain"/>
    <property type="match status" value="2"/>
</dbReference>
<dbReference type="EMBL" id="JADQDM010000010">
    <property type="protein sequence ID" value="MBF9222893.1"/>
    <property type="molecule type" value="Genomic_DNA"/>
</dbReference>
<dbReference type="RefSeq" id="WP_196294340.1">
    <property type="nucleotide sequence ID" value="NZ_JADQDM010000010.1"/>
</dbReference>
<evidence type="ECO:0000256" key="1">
    <source>
        <dbReference type="ARBA" id="ARBA00022729"/>
    </source>
</evidence>
<feature type="signal peptide" evidence="2">
    <location>
        <begin position="1"/>
        <end position="24"/>
    </location>
</feature>
<dbReference type="NCBIfam" id="TIGR04183">
    <property type="entry name" value="Por_Secre_tail"/>
    <property type="match status" value="1"/>
</dbReference>
<evidence type="ECO:0000313" key="4">
    <source>
        <dbReference type="EMBL" id="MBF9222893.1"/>
    </source>
</evidence>
<dbReference type="Pfam" id="PF13205">
    <property type="entry name" value="Big_5"/>
    <property type="match status" value="1"/>
</dbReference>
<dbReference type="InterPro" id="IPR026444">
    <property type="entry name" value="Secre_tail"/>
</dbReference>
<dbReference type="Gene3D" id="2.130.10.130">
    <property type="entry name" value="Integrin alpha, N-terminal"/>
    <property type="match status" value="2"/>
</dbReference>
<dbReference type="InterPro" id="IPR032812">
    <property type="entry name" value="SbsA_Ig"/>
</dbReference>
<dbReference type="InterPro" id="IPR028994">
    <property type="entry name" value="Integrin_alpha_N"/>
</dbReference>
<name>A0ABS0I7F2_9BACT</name>
<dbReference type="PANTHER" id="PTHR44103:SF1">
    <property type="entry name" value="PROPROTEIN CONVERTASE P"/>
    <property type="match status" value="1"/>
</dbReference>